<evidence type="ECO:0000256" key="8">
    <source>
        <dbReference type="SAM" id="MobiDB-lite"/>
    </source>
</evidence>
<feature type="transmembrane region" description="Helical" evidence="9">
    <location>
        <begin position="864"/>
        <end position="882"/>
    </location>
</feature>
<feature type="region of interest" description="Disordered" evidence="8">
    <location>
        <begin position="627"/>
        <end position="648"/>
    </location>
</feature>
<accession>A0AAD6WP95</accession>
<keyword evidence="7" id="KW-0924">Ammonia transport</keyword>
<dbReference type="Proteomes" id="UP001218188">
    <property type="component" value="Unassembled WGS sequence"/>
</dbReference>
<evidence type="ECO:0000256" key="3">
    <source>
        <dbReference type="ARBA" id="ARBA00022448"/>
    </source>
</evidence>
<keyword evidence="12" id="KW-1185">Reference proteome</keyword>
<dbReference type="Pfam" id="PF00909">
    <property type="entry name" value="Ammonium_transp"/>
    <property type="match status" value="2"/>
</dbReference>
<feature type="compositionally biased region" description="Basic and acidic residues" evidence="8">
    <location>
        <begin position="634"/>
        <end position="648"/>
    </location>
</feature>
<feature type="domain" description="Ammonium transporter AmtB-like" evidence="10">
    <location>
        <begin position="688"/>
        <end position="908"/>
    </location>
</feature>
<keyword evidence="6 9" id="KW-0472">Membrane</keyword>
<evidence type="ECO:0000256" key="2">
    <source>
        <dbReference type="ARBA" id="ARBA00005887"/>
    </source>
</evidence>
<comment type="similarity">
    <text evidence="2">Belongs to the ammonia transporter channel (TC 1.A.11.2) family.</text>
</comment>
<evidence type="ECO:0000256" key="1">
    <source>
        <dbReference type="ARBA" id="ARBA00004141"/>
    </source>
</evidence>
<evidence type="ECO:0000313" key="11">
    <source>
        <dbReference type="EMBL" id="KAJ7020075.1"/>
    </source>
</evidence>
<dbReference type="GO" id="GO:0008519">
    <property type="term" value="F:ammonium channel activity"/>
    <property type="evidence" value="ECO:0007669"/>
    <property type="project" value="InterPro"/>
</dbReference>
<dbReference type="PROSITE" id="PS01219">
    <property type="entry name" value="AMMONIUM_TRANSP"/>
    <property type="match status" value="1"/>
</dbReference>
<proteinExistence type="inferred from homology"/>
<dbReference type="SUPFAM" id="SSF111352">
    <property type="entry name" value="Ammonium transporter"/>
    <property type="match status" value="2"/>
</dbReference>
<evidence type="ECO:0000256" key="6">
    <source>
        <dbReference type="ARBA" id="ARBA00023136"/>
    </source>
</evidence>
<feature type="transmembrane region" description="Helical" evidence="9">
    <location>
        <begin position="808"/>
        <end position="829"/>
    </location>
</feature>
<keyword evidence="3" id="KW-0813">Transport</keyword>
<comment type="subcellular location">
    <subcellularLocation>
        <location evidence="1">Membrane</location>
        <topology evidence="1">Multi-pass membrane protein</topology>
    </subcellularLocation>
</comment>
<dbReference type="InterPro" id="IPR024041">
    <property type="entry name" value="NH4_transpt_AmtB-like_dom"/>
</dbReference>
<evidence type="ECO:0000256" key="5">
    <source>
        <dbReference type="ARBA" id="ARBA00022989"/>
    </source>
</evidence>
<keyword evidence="4 9" id="KW-0812">Transmembrane</keyword>
<feature type="domain" description="Ammonium transporter AmtB-like" evidence="10">
    <location>
        <begin position="478"/>
        <end position="604"/>
    </location>
</feature>
<evidence type="ECO:0000259" key="10">
    <source>
        <dbReference type="Pfam" id="PF00909"/>
    </source>
</evidence>
<protein>
    <submittedName>
        <fullName evidence="11">Ammonium transporter family-domain-containing protein</fullName>
    </submittedName>
</protein>
<gene>
    <name evidence="11" type="ORF">C8F04DRAFT_1403879</name>
</gene>
<dbReference type="InterPro" id="IPR001905">
    <property type="entry name" value="Ammonium_transpt"/>
</dbReference>
<feature type="region of interest" description="Disordered" evidence="8">
    <location>
        <begin position="927"/>
        <end position="959"/>
    </location>
</feature>
<comment type="caution">
    <text evidence="11">The sequence shown here is derived from an EMBL/GenBank/DDBJ whole genome shotgun (WGS) entry which is preliminary data.</text>
</comment>
<evidence type="ECO:0000256" key="9">
    <source>
        <dbReference type="SAM" id="Phobius"/>
    </source>
</evidence>
<feature type="transmembrane region" description="Helical" evidence="9">
    <location>
        <begin position="694"/>
        <end position="712"/>
    </location>
</feature>
<dbReference type="PANTHER" id="PTHR43029">
    <property type="entry name" value="AMMONIUM TRANSPORTER MEP2"/>
    <property type="match status" value="1"/>
</dbReference>
<reference evidence="11" key="1">
    <citation type="submission" date="2023-03" db="EMBL/GenBank/DDBJ databases">
        <title>Massive genome expansion in bonnet fungi (Mycena s.s.) driven by repeated elements and novel gene families across ecological guilds.</title>
        <authorList>
            <consortium name="Lawrence Berkeley National Laboratory"/>
            <person name="Harder C.B."/>
            <person name="Miyauchi S."/>
            <person name="Viragh M."/>
            <person name="Kuo A."/>
            <person name="Thoen E."/>
            <person name="Andreopoulos B."/>
            <person name="Lu D."/>
            <person name="Skrede I."/>
            <person name="Drula E."/>
            <person name="Henrissat B."/>
            <person name="Morin E."/>
            <person name="Kohler A."/>
            <person name="Barry K."/>
            <person name="LaButti K."/>
            <person name="Morin E."/>
            <person name="Salamov A."/>
            <person name="Lipzen A."/>
            <person name="Mereny Z."/>
            <person name="Hegedus B."/>
            <person name="Baldrian P."/>
            <person name="Stursova M."/>
            <person name="Weitz H."/>
            <person name="Taylor A."/>
            <person name="Grigoriev I.V."/>
            <person name="Nagy L.G."/>
            <person name="Martin F."/>
            <person name="Kauserud H."/>
        </authorList>
    </citation>
    <scope>NUCLEOTIDE SEQUENCE</scope>
    <source>
        <strain evidence="11">CBHHK200</strain>
    </source>
</reference>
<organism evidence="11 12">
    <name type="scientific">Mycena alexandri</name>
    <dbReference type="NCBI Taxonomy" id="1745969"/>
    <lineage>
        <taxon>Eukaryota</taxon>
        <taxon>Fungi</taxon>
        <taxon>Dikarya</taxon>
        <taxon>Basidiomycota</taxon>
        <taxon>Agaricomycotina</taxon>
        <taxon>Agaricomycetes</taxon>
        <taxon>Agaricomycetidae</taxon>
        <taxon>Agaricales</taxon>
        <taxon>Marasmiineae</taxon>
        <taxon>Mycenaceae</taxon>
        <taxon>Mycena</taxon>
    </lineage>
</organism>
<dbReference type="Gene3D" id="1.10.3430.10">
    <property type="entry name" value="Ammonium transporter AmtB like domains"/>
    <property type="match status" value="1"/>
</dbReference>
<name>A0AAD6WP95_9AGAR</name>
<dbReference type="GO" id="GO:0005886">
    <property type="term" value="C:plasma membrane"/>
    <property type="evidence" value="ECO:0007669"/>
    <property type="project" value="TreeGrafter"/>
</dbReference>
<dbReference type="InterPro" id="IPR018047">
    <property type="entry name" value="Ammonium_transpt_CS"/>
</dbReference>
<feature type="transmembrane region" description="Helical" evidence="9">
    <location>
        <begin position="724"/>
        <end position="745"/>
    </location>
</feature>
<feature type="transmembrane region" description="Helical" evidence="9">
    <location>
        <begin position="775"/>
        <end position="796"/>
    </location>
</feature>
<evidence type="ECO:0000256" key="4">
    <source>
        <dbReference type="ARBA" id="ARBA00022692"/>
    </source>
</evidence>
<keyword evidence="5 9" id="KW-1133">Transmembrane helix</keyword>
<dbReference type="PANTHER" id="PTHR43029:SF10">
    <property type="entry name" value="AMMONIUM TRANSPORTER MEP2"/>
    <property type="match status" value="1"/>
</dbReference>
<evidence type="ECO:0000313" key="12">
    <source>
        <dbReference type="Proteomes" id="UP001218188"/>
    </source>
</evidence>
<dbReference type="AlphaFoldDB" id="A0AAD6WP95"/>
<sequence length="959" mass="103060">MPRPTRAAPHLVRVRVRIRFLPFPSRSSLVPSPFFVSSSSPTPIHFPLAITITITITRRMRMAYLHSASTACALATGGGPVRSFVLVVPPHAPQGWRRCAGRPCVWWRAELQTAESCARARAACVGKSGRTRGRRAACVATQSDWSSASSRPSSACGTRYPPRTALSPISHLPSRRAVLPRLLWTRALLFSSPFPSFPLPFLSRAESAGPSNPVPSAQRYFALRGVLEHPSIGSTRIPSIVFCVYQLMFAAITGGDVKEHGCGDAPEEFELRAPSASECVTMTMTIRRAALLWVSGGRDALLGTQCAFRGAGVALGVRVRVRVRVHADDGADECECEWVRWTSEWLWIWMPTWTRWGCLVHDDRDRGLECGRDGRAGDADDALVPQTNDKRDALLGMQCPFGRCVLVLVRCLRAVMVSRGGSARRCVAWAHAHLAPPSAAVSRWTRWSRSGGGAGGGPGREIALTLSAGSPFTGPILAIGAVAERSRLWPLIVFVFVWSTLVYDPIACWTWNSNGCAPPRFYIGPVRVGDVETLSSSSYPPPLPPITSSLPTPSLIYTHRSPPSHRSFVLGGLDFAGGSPVHISSGSAGLAISIYLGKRTGWGTGRCVCLSLAFVFVAGADGGGVVGRPSGEAESGKEDKHEQRGDDDAFGRHCHPATCGCSMAPSLGMHASLQHVASTSSGMRAVSLAYKPHSTSYVVLGTVFLWFGWFGFNGGSALSANLRAANACIITNLAASVGGMVWMFWDWRLERKWSAVGFCSGAIAGLVAITPASGFVGAPASVLFGFMAGTVCNFATQLKFLFGYDDTLDIFASHAIGGIVGNLLTGLFAQSRVAFYDGATVIPGGWLDHHYIQLAYQLADSVAALSYSFVMTTIILWIMHFIPTLRLRASEESELLGIDDAEMGEYAYDYVGLEQEIGHTLEINGGKEAQAGGREGDHTHHHHPHNESGEKVVVDGDSA</sequence>
<dbReference type="EMBL" id="JARJCM010000274">
    <property type="protein sequence ID" value="KAJ7020075.1"/>
    <property type="molecule type" value="Genomic_DNA"/>
</dbReference>
<feature type="compositionally biased region" description="Basic and acidic residues" evidence="8">
    <location>
        <begin position="945"/>
        <end position="959"/>
    </location>
</feature>
<dbReference type="InterPro" id="IPR029020">
    <property type="entry name" value="Ammonium/urea_transptr"/>
</dbReference>
<evidence type="ECO:0000256" key="7">
    <source>
        <dbReference type="ARBA" id="ARBA00023177"/>
    </source>
</evidence>